<evidence type="ECO:0000313" key="2">
    <source>
        <dbReference type="EMBL" id="CAB5178584.1"/>
    </source>
</evidence>
<gene>
    <name evidence="2" type="ORF">UFOVP157_15</name>
</gene>
<organism evidence="2">
    <name type="scientific">uncultured Caudovirales phage</name>
    <dbReference type="NCBI Taxonomy" id="2100421"/>
    <lineage>
        <taxon>Viruses</taxon>
        <taxon>Duplodnaviria</taxon>
        <taxon>Heunggongvirae</taxon>
        <taxon>Uroviricota</taxon>
        <taxon>Caudoviricetes</taxon>
        <taxon>Peduoviridae</taxon>
        <taxon>Maltschvirus</taxon>
        <taxon>Maltschvirus maltsch</taxon>
    </lineage>
</organism>
<feature type="region of interest" description="Disordered" evidence="1">
    <location>
        <begin position="1"/>
        <end position="29"/>
    </location>
</feature>
<dbReference type="EMBL" id="LR798206">
    <property type="protein sequence ID" value="CAB5178584.1"/>
    <property type="molecule type" value="Genomic_DNA"/>
</dbReference>
<protein>
    <submittedName>
        <fullName evidence="2">Uncharacterized protein</fullName>
    </submittedName>
</protein>
<feature type="compositionally biased region" description="Acidic residues" evidence="1">
    <location>
        <begin position="56"/>
        <end position="67"/>
    </location>
</feature>
<sequence>MNTDESSDLGTESNNPSNNDSKPLAMSESNLADFISKKFLGGEEQAAFDAPKTEETPVEVEATTDDENTVHSQENEDTTPESEEPDSEETEETKSDEDETERGLPKGVKKRIDKLSAKRREAEAEVERLKSEVERLSLEANKPAQTPTADNPYANLGSIEEVNREADQAKQIRRWCEMNPDGAVVKNKDGSEVEYTSEEIRNIKIRAMDALEEHLPKRAQYLQNYNQIEQVAQKEYPWWKDKAARERQMAETFIKAFPEIQKFPDYKMVIGDYIRGVKSREMASKKPAPAKAPSAPRMSASPTQVSKNDANAQVAKQRYISKNSTEDLASIIASKFL</sequence>
<name>A0A6J7W9E1_9CAUD</name>
<feature type="compositionally biased region" description="Basic and acidic residues" evidence="1">
    <location>
        <begin position="113"/>
        <end position="137"/>
    </location>
</feature>
<feature type="region of interest" description="Disordered" evidence="1">
    <location>
        <begin position="281"/>
        <end position="312"/>
    </location>
</feature>
<reference evidence="2" key="1">
    <citation type="submission" date="2020-05" db="EMBL/GenBank/DDBJ databases">
        <authorList>
            <person name="Chiriac C."/>
            <person name="Salcher M."/>
            <person name="Ghai R."/>
            <person name="Kavagutti S V."/>
        </authorList>
    </citation>
    <scope>NUCLEOTIDE SEQUENCE</scope>
</reference>
<feature type="compositionally biased region" description="Low complexity" evidence="1">
    <location>
        <begin position="285"/>
        <end position="302"/>
    </location>
</feature>
<feature type="compositionally biased region" description="Polar residues" evidence="1">
    <location>
        <begin position="1"/>
        <end position="21"/>
    </location>
</feature>
<proteinExistence type="predicted"/>
<evidence type="ECO:0000256" key="1">
    <source>
        <dbReference type="SAM" id="MobiDB-lite"/>
    </source>
</evidence>
<feature type="compositionally biased region" description="Acidic residues" evidence="1">
    <location>
        <begin position="75"/>
        <end position="100"/>
    </location>
</feature>
<accession>A0A6J7W9E1</accession>
<feature type="region of interest" description="Disordered" evidence="1">
    <location>
        <begin position="45"/>
        <end position="165"/>
    </location>
</feature>